<dbReference type="Pfam" id="PF10510">
    <property type="entry name" value="PIG-S"/>
    <property type="match status" value="1"/>
</dbReference>
<keyword evidence="3" id="KW-1185">Reference proteome</keyword>
<feature type="non-terminal residue" evidence="2">
    <location>
        <position position="298"/>
    </location>
</feature>
<dbReference type="EMBL" id="KV454208">
    <property type="protein sequence ID" value="ODQ61703.1"/>
    <property type="molecule type" value="Genomic_DNA"/>
</dbReference>
<accession>A0A1E3P8G3</accession>
<keyword evidence="1" id="KW-0732">Signal</keyword>
<dbReference type="GeneID" id="30203306"/>
<dbReference type="STRING" id="683960.A0A1E3P8G3"/>
<evidence type="ECO:0000313" key="3">
    <source>
        <dbReference type="Proteomes" id="UP000094112"/>
    </source>
</evidence>
<feature type="chain" id="PRO_5009133758" evidence="1">
    <location>
        <begin position="19"/>
        <end position="298"/>
    </location>
</feature>
<name>A0A1E3P8G3_WICAA</name>
<evidence type="ECO:0000256" key="1">
    <source>
        <dbReference type="SAM" id="SignalP"/>
    </source>
</evidence>
<dbReference type="OrthoDB" id="3980190at2759"/>
<dbReference type="UniPathway" id="UPA00196"/>
<dbReference type="GO" id="GO:0006506">
    <property type="term" value="P:GPI anchor biosynthetic process"/>
    <property type="evidence" value="ECO:0007669"/>
    <property type="project" value="UniProtKB-UniPathway"/>
</dbReference>
<organism evidence="2 3">
    <name type="scientific">Wickerhamomyces anomalus (strain ATCC 58044 / CBS 1984 / NCYC 433 / NRRL Y-366-8)</name>
    <name type="common">Yeast</name>
    <name type="synonym">Hansenula anomala</name>
    <dbReference type="NCBI Taxonomy" id="683960"/>
    <lineage>
        <taxon>Eukaryota</taxon>
        <taxon>Fungi</taxon>
        <taxon>Dikarya</taxon>
        <taxon>Ascomycota</taxon>
        <taxon>Saccharomycotina</taxon>
        <taxon>Saccharomycetes</taxon>
        <taxon>Phaffomycetales</taxon>
        <taxon>Wickerhamomycetaceae</taxon>
        <taxon>Wickerhamomyces</taxon>
    </lineage>
</organism>
<proteinExistence type="predicted"/>
<dbReference type="Proteomes" id="UP000094112">
    <property type="component" value="Unassembled WGS sequence"/>
</dbReference>
<dbReference type="InterPro" id="IPR019540">
    <property type="entry name" value="PtdIno-glycan_biosynth_class_S"/>
</dbReference>
<dbReference type="GO" id="GO:0042765">
    <property type="term" value="C:GPI-anchor transamidase complex"/>
    <property type="evidence" value="ECO:0007669"/>
    <property type="project" value="InterPro"/>
</dbReference>
<dbReference type="RefSeq" id="XP_019040910.1">
    <property type="nucleotide sequence ID" value="XM_019186060.1"/>
</dbReference>
<evidence type="ECO:0000313" key="2">
    <source>
        <dbReference type="EMBL" id="ODQ61703.1"/>
    </source>
</evidence>
<protein>
    <submittedName>
        <fullName evidence="2">Uncharacterized protein</fullName>
    </submittedName>
</protein>
<dbReference type="GO" id="GO:0016255">
    <property type="term" value="P:attachment of GPI anchor to protein"/>
    <property type="evidence" value="ECO:0007669"/>
    <property type="project" value="InterPro"/>
</dbReference>
<reference evidence="2 3" key="1">
    <citation type="journal article" date="2016" name="Proc. Natl. Acad. Sci. U.S.A.">
        <title>Comparative genomics of biotechnologically important yeasts.</title>
        <authorList>
            <person name="Riley R."/>
            <person name="Haridas S."/>
            <person name="Wolfe K.H."/>
            <person name="Lopes M.R."/>
            <person name="Hittinger C.T."/>
            <person name="Goeker M."/>
            <person name="Salamov A.A."/>
            <person name="Wisecaver J.H."/>
            <person name="Long T.M."/>
            <person name="Calvey C.H."/>
            <person name="Aerts A.L."/>
            <person name="Barry K.W."/>
            <person name="Choi C."/>
            <person name="Clum A."/>
            <person name="Coughlan A.Y."/>
            <person name="Deshpande S."/>
            <person name="Douglass A.P."/>
            <person name="Hanson S.J."/>
            <person name="Klenk H.-P."/>
            <person name="LaButti K.M."/>
            <person name="Lapidus A."/>
            <person name="Lindquist E.A."/>
            <person name="Lipzen A.M."/>
            <person name="Meier-Kolthoff J.P."/>
            <person name="Ohm R.A."/>
            <person name="Otillar R.P."/>
            <person name="Pangilinan J.L."/>
            <person name="Peng Y."/>
            <person name="Rokas A."/>
            <person name="Rosa C.A."/>
            <person name="Scheuner C."/>
            <person name="Sibirny A.A."/>
            <person name="Slot J.C."/>
            <person name="Stielow J.B."/>
            <person name="Sun H."/>
            <person name="Kurtzman C.P."/>
            <person name="Blackwell M."/>
            <person name="Grigoriev I.V."/>
            <person name="Jeffries T.W."/>
        </authorList>
    </citation>
    <scope>NUCLEOTIDE SEQUENCE [LARGE SCALE GENOMIC DNA]</scope>
    <source>
        <strain evidence="3">ATCC 58044 / CBS 1984 / NCYC 433 / NRRL Y-366-8</strain>
    </source>
</reference>
<gene>
    <name evidence="2" type="ORF">WICANDRAFT_86630</name>
</gene>
<feature type="signal peptide" evidence="1">
    <location>
        <begin position="1"/>
        <end position="18"/>
    </location>
</feature>
<dbReference type="AlphaFoldDB" id="A0A1E3P8G3"/>
<sequence>MLYFNLFLIIGVLLRVSAAEFNLTIPIYFDIPKHLSFLVPKTQQSLDTKLAHYDFKINYKTHCLLGKGPSYTVKLDYAKDESYFISPYGKTIIVYQTDLLIAHNKIPEFIAQLIVEFVLKYEVEYFDKKTINDADNVGIELAPSYDVKILIKAPVDFQWNYELFQYLFQPVLNELQDLIYLNVIFDYVYEEDNTVLHLEDIESILDYEKLTILVHLSSKEQKISGIDSNNIIIPKKGAVQLARVEETLSEMQQIEILEVLTGQLFRLLGMEPTEPKSPFIRIDFMIRKQVYINYQKLN</sequence>